<dbReference type="InterPro" id="IPR017972">
    <property type="entry name" value="Cyt_P450_CS"/>
</dbReference>
<evidence type="ECO:0000256" key="2">
    <source>
        <dbReference type="ARBA" id="ARBA00010617"/>
    </source>
</evidence>
<evidence type="ECO:0008006" key="6">
    <source>
        <dbReference type="Google" id="ProtNLM"/>
    </source>
</evidence>
<dbReference type="GO" id="GO:0020037">
    <property type="term" value="F:heme binding"/>
    <property type="evidence" value="ECO:0007669"/>
    <property type="project" value="InterPro"/>
</dbReference>
<dbReference type="Pfam" id="PF00067">
    <property type="entry name" value="p450"/>
    <property type="match status" value="1"/>
</dbReference>
<dbReference type="OrthoDB" id="4258484at2"/>
<dbReference type="InterPro" id="IPR002397">
    <property type="entry name" value="Cyt_P450_B"/>
</dbReference>
<dbReference type="Gene3D" id="1.10.630.10">
    <property type="entry name" value="Cytochrome P450"/>
    <property type="match status" value="1"/>
</dbReference>
<keyword evidence="3" id="KW-0479">Metal-binding</keyword>
<dbReference type="InterPro" id="IPR001128">
    <property type="entry name" value="Cyt_P450"/>
</dbReference>
<evidence type="ECO:0000313" key="4">
    <source>
        <dbReference type="EMBL" id="KIQ61081.1"/>
    </source>
</evidence>
<proteinExistence type="inferred from homology"/>
<keyword evidence="3" id="KW-0408">Iron</keyword>
<comment type="similarity">
    <text evidence="2 3">Belongs to the cytochrome P450 family.</text>
</comment>
<accession>A0A0D0NPQ9</accession>
<evidence type="ECO:0000313" key="5">
    <source>
        <dbReference type="Proteomes" id="UP000032101"/>
    </source>
</evidence>
<evidence type="ECO:0000256" key="1">
    <source>
        <dbReference type="ARBA" id="ARBA00001971"/>
    </source>
</evidence>
<organism evidence="4 5">
    <name type="scientific">Pseudomonas fluorescens</name>
    <dbReference type="NCBI Taxonomy" id="294"/>
    <lineage>
        <taxon>Bacteria</taxon>
        <taxon>Pseudomonadati</taxon>
        <taxon>Pseudomonadota</taxon>
        <taxon>Gammaproteobacteria</taxon>
        <taxon>Pseudomonadales</taxon>
        <taxon>Pseudomonadaceae</taxon>
        <taxon>Pseudomonas</taxon>
    </lineage>
</organism>
<dbReference type="GO" id="GO:0005506">
    <property type="term" value="F:iron ion binding"/>
    <property type="evidence" value="ECO:0007669"/>
    <property type="project" value="InterPro"/>
</dbReference>
<dbReference type="PATRIC" id="fig|294.124.peg.445"/>
<dbReference type="PANTHER" id="PTHR46696:SF1">
    <property type="entry name" value="CYTOCHROME P450 YJIB-RELATED"/>
    <property type="match status" value="1"/>
</dbReference>
<comment type="cofactor">
    <cofactor evidence="1">
        <name>heme</name>
        <dbReference type="ChEBI" id="CHEBI:30413"/>
    </cofactor>
</comment>
<dbReference type="GO" id="GO:0004497">
    <property type="term" value="F:monooxygenase activity"/>
    <property type="evidence" value="ECO:0007669"/>
    <property type="project" value="UniProtKB-KW"/>
</dbReference>
<gene>
    <name evidence="4" type="ORF">RL74_02190</name>
</gene>
<comment type="caution">
    <text evidence="4">The sequence shown here is derived from an EMBL/GenBank/DDBJ whole genome shotgun (WGS) entry which is preliminary data.</text>
</comment>
<dbReference type="Proteomes" id="UP000032101">
    <property type="component" value="Unassembled WGS sequence"/>
</dbReference>
<keyword evidence="3" id="KW-0560">Oxidoreductase</keyword>
<dbReference type="AlphaFoldDB" id="A0A0D0NPQ9"/>
<dbReference type="PROSITE" id="PS00086">
    <property type="entry name" value="CYTOCHROME_P450"/>
    <property type="match status" value="1"/>
</dbReference>
<dbReference type="PANTHER" id="PTHR46696">
    <property type="entry name" value="P450, PUTATIVE (EUROFUNG)-RELATED"/>
    <property type="match status" value="1"/>
</dbReference>
<dbReference type="PRINTS" id="PR00359">
    <property type="entry name" value="BP450"/>
</dbReference>
<dbReference type="InterPro" id="IPR036396">
    <property type="entry name" value="Cyt_P450_sf"/>
</dbReference>
<dbReference type="RefSeq" id="WP_042728192.1">
    <property type="nucleotide sequence ID" value="NZ_JXNZ01000011.1"/>
</dbReference>
<dbReference type="EMBL" id="JXNZ01000011">
    <property type="protein sequence ID" value="KIQ61081.1"/>
    <property type="molecule type" value="Genomic_DNA"/>
</dbReference>
<evidence type="ECO:0000256" key="3">
    <source>
        <dbReference type="RuleBase" id="RU000461"/>
    </source>
</evidence>
<keyword evidence="3" id="KW-0349">Heme</keyword>
<reference evidence="4 5" key="1">
    <citation type="submission" date="2015-01" db="EMBL/GenBank/DDBJ databases">
        <title>Draft Genome Sequence of the Biocontrol and Plant Growth-Promoting Rhizobacteria (PGPR) Pseudomonas fluorescens UM270.</title>
        <authorList>
            <person name="Hernandez-Salmeron J.E."/>
            <person name="Santoyo G."/>
            <person name="Moreno-Hagelsieb G."/>
            <person name="Hernandez-Leon R."/>
        </authorList>
    </citation>
    <scope>NUCLEOTIDE SEQUENCE [LARGE SCALE GENOMIC DNA]</scope>
    <source>
        <strain evidence="4 5">UM270</strain>
    </source>
</reference>
<protein>
    <recommendedName>
        <fullName evidence="6">Cytochrome P450</fullName>
    </recommendedName>
</protein>
<name>A0A0D0NPQ9_PSEFL</name>
<sequence>MNMRVHPSVLDIPNLDAAPYYQAVGWQDQLPQIKLPSGHVAIHLTGYADCKAFLADPSISRTLCNIEDGPTFLPGPTQPELLLNLDNPAHMRSRATVTRAFSKRGLESVRQHVTTVTVESIEQMRQGGTPPDLFASVLERLTSSTVCHILGIPEEDRLLFRPWSQMIQSAPPDDIVGIEVAVKASFDYMLDFVQGRREAHPDGFIRQYVDQRHTLEDPLSDREFVGVLLGILLGGDHNALSVMTKSLYTLLCAPSLWRYLRENPDRAPQLIEELIRLIPIGKLSAFPRMTTQALQTSRGVIAANTTVYANVFLANRDPSVFNAPLLINPERQDKAAHMQFGHGIHSCMGPALARLEIATVLSTLVQALPDLELACDPTSIRWINGTVLRRPDELPVRF</sequence>
<dbReference type="SUPFAM" id="SSF48264">
    <property type="entry name" value="Cytochrome P450"/>
    <property type="match status" value="1"/>
</dbReference>
<dbReference type="GO" id="GO:0016705">
    <property type="term" value="F:oxidoreductase activity, acting on paired donors, with incorporation or reduction of molecular oxygen"/>
    <property type="evidence" value="ECO:0007669"/>
    <property type="project" value="InterPro"/>
</dbReference>
<keyword evidence="3" id="KW-0503">Monooxygenase</keyword>